<dbReference type="InterPro" id="IPR014756">
    <property type="entry name" value="Ig_E-set"/>
</dbReference>
<evidence type="ECO:0000313" key="3">
    <source>
        <dbReference type="EMBL" id="PXF47670.1"/>
    </source>
</evidence>
<dbReference type="SUPFAM" id="SSF50952">
    <property type="entry name" value="Soluble quinoprotein glucose dehydrogenase"/>
    <property type="match status" value="1"/>
</dbReference>
<dbReference type="Proteomes" id="UP000247409">
    <property type="component" value="Unassembled WGS sequence"/>
</dbReference>
<gene>
    <name evidence="3" type="ORF">BWQ96_02532</name>
</gene>
<dbReference type="InterPro" id="IPR011042">
    <property type="entry name" value="6-blade_b-propeller_TolB-like"/>
</dbReference>
<feature type="domain" description="IPT/TIG" evidence="2">
    <location>
        <begin position="614"/>
        <end position="697"/>
    </location>
</feature>
<reference evidence="3 4" key="1">
    <citation type="journal article" date="2018" name="Mol. Biol. Evol.">
        <title>Analysis of the draft genome of the red seaweed Gracilariopsis chorda provides insights into genome size evolution in Rhodophyta.</title>
        <authorList>
            <person name="Lee J."/>
            <person name="Yang E.C."/>
            <person name="Graf L."/>
            <person name="Yang J.H."/>
            <person name="Qiu H."/>
            <person name="Zel Zion U."/>
            <person name="Chan C.X."/>
            <person name="Stephens T.G."/>
            <person name="Weber A.P.M."/>
            <person name="Boo G.H."/>
            <person name="Boo S.M."/>
            <person name="Kim K.M."/>
            <person name="Shin Y."/>
            <person name="Jung M."/>
            <person name="Lee S.J."/>
            <person name="Yim H.S."/>
            <person name="Lee J.H."/>
            <person name="Bhattacharya D."/>
            <person name="Yoon H.S."/>
        </authorList>
    </citation>
    <scope>NUCLEOTIDE SEQUENCE [LARGE SCALE GENOMIC DNA]</scope>
    <source>
        <strain evidence="3 4">SKKU-2015</strain>
        <tissue evidence="3">Whole body</tissue>
    </source>
</reference>
<dbReference type="OrthoDB" id="663146at2759"/>
<evidence type="ECO:0000313" key="4">
    <source>
        <dbReference type="Proteomes" id="UP000247409"/>
    </source>
</evidence>
<dbReference type="SMART" id="SM00429">
    <property type="entry name" value="IPT"/>
    <property type="match status" value="2"/>
</dbReference>
<keyword evidence="4" id="KW-1185">Reference proteome</keyword>
<feature type="signal peptide" evidence="1">
    <location>
        <begin position="1"/>
        <end position="18"/>
    </location>
</feature>
<organism evidence="3 4">
    <name type="scientific">Gracilariopsis chorda</name>
    <dbReference type="NCBI Taxonomy" id="448386"/>
    <lineage>
        <taxon>Eukaryota</taxon>
        <taxon>Rhodophyta</taxon>
        <taxon>Florideophyceae</taxon>
        <taxon>Rhodymeniophycidae</taxon>
        <taxon>Gracilariales</taxon>
        <taxon>Gracilariaceae</taxon>
        <taxon>Gracilariopsis</taxon>
    </lineage>
</organism>
<keyword evidence="1" id="KW-0732">Signal</keyword>
<dbReference type="Pfam" id="PF01833">
    <property type="entry name" value="TIG"/>
    <property type="match status" value="2"/>
</dbReference>
<protein>
    <recommendedName>
        <fullName evidence="2">IPT/TIG domain-containing protein</fullName>
    </recommendedName>
</protein>
<dbReference type="Gene3D" id="2.120.10.30">
    <property type="entry name" value="TolB, C-terminal domain"/>
    <property type="match status" value="1"/>
</dbReference>
<evidence type="ECO:0000256" key="1">
    <source>
        <dbReference type="SAM" id="SignalP"/>
    </source>
</evidence>
<dbReference type="InterPro" id="IPR011041">
    <property type="entry name" value="Quinoprot_gluc/sorb_DH_b-prop"/>
</dbReference>
<feature type="chain" id="PRO_5015957640" description="IPT/TIG domain-containing protein" evidence="1">
    <location>
        <begin position="19"/>
        <end position="697"/>
    </location>
</feature>
<name>A0A2V3J2P4_9FLOR</name>
<feature type="domain" description="IPT/TIG" evidence="2">
    <location>
        <begin position="133"/>
        <end position="213"/>
    </location>
</feature>
<dbReference type="InterPro" id="IPR002909">
    <property type="entry name" value="IPT_dom"/>
</dbReference>
<evidence type="ECO:0000259" key="2">
    <source>
        <dbReference type="SMART" id="SM00429"/>
    </source>
</evidence>
<dbReference type="InterPro" id="IPR013783">
    <property type="entry name" value="Ig-like_fold"/>
</dbReference>
<dbReference type="EMBL" id="NBIV01000021">
    <property type="protein sequence ID" value="PXF47670.1"/>
    <property type="molecule type" value="Genomic_DNA"/>
</dbReference>
<comment type="caution">
    <text evidence="3">The sequence shown here is derived from an EMBL/GenBank/DDBJ whole genome shotgun (WGS) entry which is preliminary data.</text>
</comment>
<dbReference type="Gene3D" id="2.60.40.10">
    <property type="entry name" value="Immunoglobulins"/>
    <property type="match status" value="2"/>
</dbReference>
<dbReference type="CDD" id="cd00102">
    <property type="entry name" value="IPT"/>
    <property type="match status" value="2"/>
</dbReference>
<sequence length="697" mass="74861">MHFIALALFCTALAAALGASTNGGFDHRAHSVPGVDQTVYDIDNTGFEMVHLDGINSHSHYFEPGPPIVSGVIVSFSWLRMDTNRVFCTSVQCDVRLPVGTTDIQLTVVDNTGDTVSDSMQVTVLPRSSLTEPPRIEQLGPAEGPSTGENTVTLDGAYLYHDSKVYFGSQQALSVEHVDRSRITCSAPGGTGTVSVTVVSSMGTSNALSYTYQEGATVPIRFKHGTWKNEDNSQFIIEEITSIVLGRDHRYYLGSLLGTVTVVYVDRDLVVRSKCTGASMGADRSITGLGYNPLDPYARVFASVNTHFFESKGLRWDSGTVESIEVEADGCPRKGPTIISGLPTSNHDHGVSSISFLADGTMLISIGSFSNAGVSKPGDGIGGYPENPLSAAIAKAPYLRPGFNGNIKYDQYDDPSTANVIEGDVETYVTGLRNCFGIVRHSNGHTYLTDNGPNTGFGAMSVSCTEEADDPESEDKLIRAVAGMYYGHPNRNRGRSDARQCVFKDIEEESGNGYMKGMGTMSSSTNGIIEYRANAFQGSLKGDLLMSKVAFGAEGLVWRAELQPDGTALKTQPYEFYDQSGVALTQGLYGELVMPQLKKYTVLALTADEPGPKHVSITSVHPDRGVKEGGTEVFITGHFLNAHDLVIRFGGKACTNIVDIKYQHVRCVTPGGSGKVSVIASSGGKSSKSYGHEYEYM</sequence>
<dbReference type="AlphaFoldDB" id="A0A2V3J2P4"/>
<proteinExistence type="predicted"/>
<dbReference type="SUPFAM" id="SSF81296">
    <property type="entry name" value="E set domains"/>
    <property type="match status" value="2"/>
</dbReference>
<accession>A0A2V3J2P4</accession>